<dbReference type="InterPro" id="IPR036615">
    <property type="entry name" value="Mur_ligase_C_dom_sf"/>
</dbReference>
<comment type="caution">
    <text evidence="11">The sequence shown here is derived from an EMBL/GenBank/DDBJ whole genome shotgun (WGS) entry which is preliminary data.</text>
</comment>
<evidence type="ECO:0000256" key="5">
    <source>
        <dbReference type="ARBA" id="ARBA00022741"/>
    </source>
</evidence>
<reference evidence="11 12" key="1">
    <citation type="submission" date="2018-12" db="EMBL/GenBank/DDBJ databases">
        <title>Draft genome sequence of Embleya hyalina NBRC 13850T.</title>
        <authorList>
            <person name="Komaki H."/>
            <person name="Hosoyama A."/>
            <person name="Kimura A."/>
            <person name="Ichikawa N."/>
            <person name="Tamura T."/>
        </authorList>
    </citation>
    <scope>NUCLEOTIDE SEQUENCE [LARGE SCALE GENOMIC DNA]</scope>
    <source>
        <strain evidence="11 12">NBRC 13850</strain>
    </source>
</reference>
<dbReference type="GO" id="GO:0005524">
    <property type="term" value="F:ATP binding"/>
    <property type="evidence" value="ECO:0007669"/>
    <property type="project" value="UniProtKB-KW"/>
</dbReference>
<evidence type="ECO:0000313" key="12">
    <source>
        <dbReference type="Proteomes" id="UP000286931"/>
    </source>
</evidence>
<dbReference type="GO" id="GO:0046872">
    <property type="term" value="F:metal ion binding"/>
    <property type="evidence" value="ECO:0007669"/>
    <property type="project" value="UniProtKB-KW"/>
</dbReference>
<protein>
    <recommendedName>
        <fullName evidence="2">tetrahydrofolate synthase</fullName>
        <ecNumber evidence="2">6.3.2.17</ecNumber>
    </recommendedName>
    <alternativeName>
        <fullName evidence="8">Tetrahydrofolylpolyglutamate synthase</fullName>
    </alternativeName>
</protein>
<dbReference type="NCBIfam" id="TIGR01499">
    <property type="entry name" value="folC"/>
    <property type="match status" value="1"/>
</dbReference>
<organism evidence="11 12">
    <name type="scientific">Embleya hyalina</name>
    <dbReference type="NCBI Taxonomy" id="516124"/>
    <lineage>
        <taxon>Bacteria</taxon>
        <taxon>Bacillati</taxon>
        <taxon>Actinomycetota</taxon>
        <taxon>Actinomycetes</taxon>
        <taxon>Kitasatosporales</taxon>
        <taxon>Streptomycetaceae</taxon>
        <taxon>Embleya</taxon>
    </lineage>
</organism>
<keyword evidence="7" id="KW-0460">Magnesium</keyword>
<proteinExistence type="inferred from homology"/>
<accession>A0A401YU88</accession>
<keyword evidence="3" id="KW-0436">Ligase</keyword>
<keyword evidence="5" id="KW-0547">Nucleotide-binding</keyword>
<dbReference type="InterPro" id="IPR001645">
    <property type="entry name" value="Folylpolyglutamate_synth"/>
</dbReference>
<dbReference type="InterPro" id="IPR036565">
    <property type="entry name" value="Mur-like_cat_sf"/>
</dbReference>
<evidence type="ECO:0000256" key="7">
    <source>
        <dbReference type="ARBA" id="ARBA00022842"/>
    </source>
</evidence>
<comment type="catalytic activity">
    <reaction evidence="9">
        <text>(6S)-5,6,7,8-tetrahydrofolyl-(gamma-L-Glu)(n) + L-glutamate + ATP = (6S)-5,6,7,8-tetrahydrofolyl-(gamma-L-Glu)(n+1) + ADP + phosphate + H(+)</text>
        <dbReference type="Rhea" id="RHEA:10580"/>
        <dbReference type="Rhea" id="RHEA-COMP:14738"/>
        <dbReference type="Rhea" id="RHEA-COMP:14740"/>
        <dbReference type="ChEBI" id="CHEBI:15378"/>
        <dbReference type="ChEBI" id="CHEBI:29985"/>
        <dbReference type="ChEBI" id="CHEBI:30616"/>
        <dbReference type="ChEBI" id="CHEBI:43474"/>
        <dbReference type="ChEBI" id="CHEBI:141005"/>
        <dbReference type="ChEBI" id="CHEBI:456216"/>
        <dbReference type="EC" id="6.3.2.17"/>
    </reaction>
</comment>
<evidence type="ECO:0000256" key="6">
    <source>
        <dbReference type="ARBA" id="ARBA00022840"/>
    </source>
</evidence>
<dbReference type="GO" id="GO:0005737">
    <property type="term" value="C:cytoplasm"/>
    <property type="evidence" value="ECO:0007669"/>
    <property type="project" value="TreeGrafter"/>
</dbReference>
<dbReference type="PANTHER" id="PTHR11136">
    <property type="entry name" value="FOLYLPOLYGLUTAMATE SYNTHASE-RELATED"/>
    <property type="match status" value="1"/>
</dbReference>
<dbReference type="Gene3D" id="3.90.190.20">
    <property type="entry name" value="Mur ligase, C-terminal domain"/>
    <property type="match status" value="1"/>
</dbReference>
<evidence type="ECO:0000313" key="11">
    <source>
        <dbReference type="EMBL" id="GCD98170.1"/>
    </source>
</evidence>
<keyword evidence="4" id="KW-0479">Metal-binding</keyword>
<dbReference type="Gene3D" id="3.40.1190.10">
    <property type="entry name" value="Mur-like, catalytic domain"/>
    <property type="match status" value="1"/>
</dbReference>
<dbReference type="Proteomes" id="UP000286931">
    <property type="component" value="Unassembled WGS sequence"/>
</dbReference>
<dbReference type="GO" id="GO:0004326">
    <property type="term" value="F:tetrahydrofolylpolyglutamate synthase activity"/>
    <property type="evidence" value="ECO:0007669"/>
    <property type="project" value="UniProtKB-EC"/>
</dbReference>
<sequence>MTRSGVMDYRECVHVVEDYHRVRGNGRHFPELLAALGHPERALRGMQVVGTNGKGSTCAFVVAALTGMGLRVGSMPSPHLQEPRERIRVGGVPVSEEEYAAACTEAVDAMRATGLAYNASSLHAAAAAAHFRRAGVELVAAEANIGGQRTVVRKFGLDVKVLTGVGLDHTERLGGSEAEIARAKVGAAVDGDHVLLGRLSAEAAAAAEEVLAGLAGPTVWRLGREILVEARDGGPGGTKLLDVRTPLGVRRDLVCTLPGAHQHDNLALAVAGVDALVQRGHVPAYPDERLRAGLATTRWPGRLELVASARVGRWSGRVLLDGATNVQGLATVAPEIARHARAADRVPPVVVFGVMREKPAARMLAALPVDWPVVMTRSGSGDAADPAALFALRVAAGATRSDCVEPDVTAALGRAGKLAGEGGLVVVLGSHKLVGEARTALGLAPS</sequence>
<dbReference type="SUPFAM" id="SSF53623">
    <property type="entry name" value="MurD-like peptide ligases, catalytic domain"/>
    <property type="match status" value="1"/>
</dbReference>
<dbReference type="Pfam" id="PF02875">
    <property type="entry name" value="Mur_ligase_C"/>
    <property type="match status" value="1"/>
</dbReference>
<evidence type="ECO:0000256" key="4">
    <source>
        <dbReference type="ARBA" id="ARBA00022723"/>
    </source>
</evidence>
<evidence type="ECO:0000256" key="8">
    <source>
        <dbReference type="ARBA" id="ARBA00030592"/>
    </source>
</evidence>
<evidence type="ECO:0000256" key="1">
    <source>
        <dbReference type="ARBA" id="ARBA00008276"/>
    </source>
</evidence>
<dbReference type="SUPFAM" id="SSF53244">
    <property type="entry name" value="MurD-like peptide ligases, peptide-binding domain"/>
    <property type="match status" value="1"/>
</dbReference>
<name>A0A401YU88_9ACTN</name>
<evidence type="ECO:0000256" key="3">
    <source>
        <dbReference type="ARBA" id="ARBA00022598"/>
    </source>
</evidence>
<dbReference type="EMBL" id="BIFH01000026">
    <property type="protein sequence ID" value="GCD98170.1"/>
    <property type="molecule type" value="Genomic_DNA"/>
</dbReference>
<dbReference type="PANTHER" id="PTHR11136:SF0">
    <property type="entry name" value="DIHYDROFOLATE SYNTHETASE-RELATED"/>
    <property type="match status" value="1"/>
</dbReference>
<evidence type="ECO:0000256" key="2">
    <source>
        <dbReference type="ARBA" id="ARBA00013025"/>
    </source>
</evidence>
<dbReference type="EC" id="6.3.2.17" evidence="2"/>
<dbReference type="InterPro" id="IPR004101">
    <property type="entry name" value="Mur_ligase_C"/>
</dbReference>
<evidence type="ECO:0000256" key="9">
    <source>
        <dbReference type="ARBA" id="ARBA00047493"/>
    </source>
</evidence>
<comment type="similarity">
    <text evidence="1">Belongs to the folylpolyglutamate synthase family.</text>
</comment>
<keyword evidence="12" id="KW-1185">Reference proteome</keyword>
<evidence type="ECO:0000259" key="10">
    <source>
        <dbReference type="Pfam" id="PF02875"/>
    </source>
</evidence>
<dbReference type="AlphaFoldDB" id="A0A401YU88"/>
<keyword evidence="6" id="KW-0067">ATP-binding</keyword>
<feature type="domain" description="Mur ligase C-terminal" evidence="10">
    <location>
        <begin position="301"/>
        <end position="430"/>
    </location>
</feature>
<dbReference type="GO" id="GO:0008841">
    <property type="term" value="F:dihydrofolate synthase activity"/>
    <property type="evidence" value="ECO:0007669"/>
    <property type="project" value="TreeGrafter"/>
</dbReference>
<gene>
    <name evidence="11" type="ORF">EHYA_05870</name>
</gene>